<keyword evidence="1" id="KW-0805">Transcription regulation</keyword>
<dbReference type="Pfam" id="PF13411">
    <property type="entry name" value="MerR_1"/>
    <property type="match status" value="1"/>
</dbReference>
<dbReference type="AlphaFoldDB" id="A0A1E2UIP0"/>
<organism evidence="5 6">
    <name type="scientific">Candidatus Thiodiazotropha endoloripes</name>
    <dbReference type="NCBI Taxonomy" id="1818881"/>
    <lineage>
        <taxon>Bacteria</taxon>
        <taxon>Pseudomonadati</taxon>
        <taxon>Pseudomonadota</taxon>
        <taxon>Gammaproteobacteria</taxon>
        <taxon>Chromatiales</taxon>
        <taxon>Sedimenticolaceae</taxon>
        <taxon>Candidatus Thiodiazotropha</taxon>
    </lineage>
</organism>
<proteinExistence type="predicted"/>
<dbReference type="GO" id="GO:0003700">
    <property type="term" value="F:DNA-binding transcription factor activity"/>
    <property type="evidence" value="ECO:0007669"/>
    <property type="project" value="InterPro"/>
</dbReference>
<reference evidence="5 6" key="1">
    <citation type="submission" date="2016-03" db="EMBL/GenBank/DDBJ databases">
        <title>Chemosynthetic sulphur-oxidizing symbionts of marine invertebrate animals are capable of nitrogen fixation.</title>
        <authorList>
            <person name="Petersen J.M."/>
            <person name="Kemper A."/>
            <person name="Gruber-Vodicka H."/>
            <person name="Cardini U."/>
            <person name="Geest Mvander."/>
            <person name="Kleiner M."/>
            <person name="Bulgheresi S."/>
            <person name="Fussmann M."/>
            <person name="Herbold C."/>
            <person name="Seah B.K.B."/>
            <person name="Antony C.Paul."/>
            <person name="Liu D."/>
            <person name="Belitz A."/>
            <person name="Weber M."/>
        </authorList>
    </citation>
    <scope>NUCLEOTIDE SEQUENCE [LARGE SCALE GENOMIC DNA]</scope>
    <source>
        <strain evidence="5">G_D</strain>
    </source>
</reference>
<evidence type="ECO:0000256" key="3">
    <source>
        <dbReference type="ARBA" id="ARBA00023163"/>
    </source>
</evidence>
<dbReference type="SMART" id="SM00422">
    <property type="entry name" value="HTH_MERR"/>
    <property type="match status" value="1"/>
</dbReference>
<evidence type="ECO:0000259" key="4">
    <source>
        <dbReference type="PROSITE" id="PS50937"/>
    </source>
</evidence>
<dbReference type="InterPro" id="IPR000551">
    <property type="entry name" value="MerR-type_HTH_dom"/>
</dbReference>
<evidence type="ECO:0000256" key="1">
    <source>
        <dbReference type="ARBA" id="ARBA00023015"/>
    </source>
</evidence>
<evidence type="ECO:0000313" key="5">
    <source>
        <dbReference type="EMBL" id="ODB97362.1"/>
    </source>
</evidence>
<evidence type="ECO:0000256" key="2">
    <source>
        <dbReference type="ARBA" id="ARBA00023125"/>
    </source>
</evidence>
<name>A0A1E2UIP0_9GAMM</name>
<dbReference type="InterPro" id="IPR047057">
    <property type="entry name" value="MerR_fam"/>
</dbReference>
<dbReference type="PANTHER" id="PTHR30204:SF67">
    <property type="entry name" value="HTH-TYPE TRANSCRIPTIONAL REGULATOR MLRA-RELATED"/>
    <property type="match status" value="1"/>
</dbReference>
<dbReference type="Gene3D" id="3.40.50.280">
    <property type="entry name" value="Cobalamin-binding domain"/>
    <property type="match status" value="1"/>
</dbReference>
<dbReference type="Gene3D" id="1.10.1240.10">
    <property type="entry name" value="Methionine synthase domain"/>
    <property type="match status" value="1"/>
</dbReference>
<dbReference type="RefSeq" id="WP_068995488.1">
    <property type="nucleotide sequence ID" value="NZ_LVJY01000005.1"/>
</dbReference>
<dbReference type="InterPro" id="IPR009061">
    <property type="entry name" value="DNA-bd_dom_put_sf"/>
</dbReference>
<dbReference type="GO" id="GO:0003677">
    <property type="term" value="F:DNA binding"/>
    <property type="evidence" value="ECO:0007669"/>
    <property type="project" value="UniProtKB-KW"/>
</dbReference>
<keyword evidence="6" id="KW-1185">Reference proteome</keyword>
<dbReference type="EMBL" id="LVJZ01000003">
    <property type="protein sequence ID" value="ODB97362.1"/>
    <property type="molecule type" value="Genomic_DNA"/>
</dbReference>
<feature type="domain" description="HTH merR-type" evidence="4">
    <location>
        <begin position="11"/>
        <end position="80"/>
    </location>
</feature>
<accession>A0A1E2UIP0</accession>
<dbReference type="Proteomes" id="UP000094849">
    <property type="component" value="Unassembled WGS sequence"/>
</dbReference>
<dbReference type="PROSITE" id="PS50937">
    <property type="entry name" value="HTH_MERR_2"/>
    <property type="match status" value="1"/>
</dbReference>
<dbReference type="Gene3D" id="1.10.1660.10">
    <property type="match status" value="1"/>
</dbReference>
<dbReference type="PANTHER" id="PTHR30204">
    <property type="entry name" value="REDOX-CYCLING DRUG-SENSING TRANSCRIPTIONAL ACTIVATOR SOXR"/>
    <property type="match status" value="1"/>
</dbReference>
<protein>
    <recommendedName>
        <fullName evidence="4">HTH merR-type domain-containing protein</fullName>
    </recommendedName>
</protein>
<sequence>MKEQPSNKNGFYPIRKVSELTGINPVTLRAWERRYGLIKPERTPKGHRLYTDEHIQLIRRIMDFIDQGISIGQVKNRLSGNGAHLQGVDSTQVEESDVWETYRSRMLQAIAEFDENALDGNYNEALSLYPIELVTRLLLQPMLHELHQRRSSQPLAEVESRFFHTYLRNKLGARFHHQSTQTRGRRLLGACLPNEYSEVELLLFSLKAMTQGYRPVLLGPDLSLELLPMTINRSHSEALLLFGSLEPPMALLQSHLPALVQKVNEPVFVGGAITQTHQAEILQAGAIPLAVDLAAAVVQIDDRLTIGR</sequence>
<dbReference type="SUPFAM" id="SSF46955">
    <property type="entry name" value="Putative DNA-binding domain"/>
    <property type="match status" value="1"/>
</dbReference>
<dbReference type="CDD" id="cd01104">
    <property type="entry name" value="HTH_MlrA-CarA"/>
    <property type="match status" value="1"/>
</dbReference>
<comment type="caution">
    <text evidence="5">The sequence shown here is derived from an EMBL/GenBank/DDBJ whole genome shotgun (WGS) entry which is preliminary data.</text>
</comment>
<dbReference type="STRING" id="1818881.A3196_11680"/>
<dbReference type="OrthoDB" id="9800334at2"/>
<evidence type="ECO:0000313" key="6">
    <source>
        <dbReference type="Proteomes" id="UP000094849"/>
    </source>
</evidence>
<gene>
    <name evidence="5" type="ORF">A3196_11680</name>
</gene>
<keyword evidence="3" id="KW-0804">Transcription</keyword>
<dbReference type="InterPro" id="IPR036594">
    <property type="entry name" value="Meth_synthase_dom"/>
</dbReference>
<keyword evidence="2" id="KW-0238">DNA-binding</keyword>